<reference evidence="1" key="2">
    <citation type="submission" date="2025-08" db="UniProtKB">
        <authorList>
            <consortium name="RefSeq"/>
        </authorList>
    </citation>
    <scope>IDENTIFICATION</scope>
</reference>
<reference evidence="1" key="1">
    <citation type="submission" date="2025-02" db="EMBL/GenBank/DDBJ databases">
        <authorList>
            <consortium name="NCBI Genome Project"/>
        </authorList>
    </citation>
    <scope>NUCLEOTIDE SEQUENCE</scope>
</reference>
<dbReference type="GeneID" id="84592459"/>
<dbReference type="VEuPathDB" id="FungiDB:An12g00970"/>
<dbReference type="KEGG" id="ang:An12g00970"/>
<protein>
    <submittedName>
        <fullName evidence="1">Uncharacterized protein</fullName>
    </submittedName>
</protein>
<dbReference type="RefSeq" id="XP_059601775.1">
    <property type="nucleotide sequence ID" value="XM_059750660.1"/>
</dbReference>
<sequence>MPQRPLSMLSTASRVRRGLDNLFGRDTEYGKCVPVDGHMDMHNLKSVEHVVRFDFEHLNDPKPYNSTISPPVLFRPILLRPMESSQLQKSYPTKCLFANIDQFIGKVSPKTGCSQISSLFHVHATRKAMLHRPLEFVGTFPLEEDLACPYGKGRDWWYVPRALEPEPRPVDGQAYPHLALHLIDTKKAREGSILFFGFSILVFATRGRANQRKVNSEIGRELALYLIKRLFVKALTARPRIMKRIWLARRLRNTCPNIAYLGETAESVVKSDHDPIR</sequence>
<evidence type="ECO:0000313" key="1">
    <source>
        <dbReference type="RefSeq" id="XP_059601775.1"/>
    </source>
</evidence>
<dbReference type="AlphaFoldDB" id="A0AAJ8DZG3"/>
<accession>A0AAJ8DZG3</accession>
<organism evidence="1">
    <name type="scientific">Aspergillus niger</name>
    <dbReference type="NCBI Taxonomy" id="5061"/>
    <lineage>
        <taxon>Eukaryota</taxon>
        <taxon>Fungi</taxon>
        <taxon>Dikarya</taxon>
        <taxon>Ascomycota</taxon>
        <taxon>Pezizomycotina</taxon>
        <taxon>Eurotiomycetes</taxon>
        <taxon>Eurotiomycetidae</taxon>
        <taxon>Eurotiales</taxon>
        <taxon>Aspergillaceae</taxon>
        <taxon>Aspergillus</taxon>
        <taxon>Aspergillus subgen. Circumdati</taxon>
    </lineage>
</organism>
<gene>
    <name evidence="1" type="ORF">An12g00970</name>
</gene>
<proteinExistence type="predicted"/>
<name>A0AAJ8DZG3_ASPNG</name>